<name>A0A1V6UUH7_9EURO</name>
<dbReference type="GO" id="GO:0016491">
    <property type="term" value="F:oxidoreductase activity"/>
    <property type="evidence" value="ECO:0007669"/>
    <property type="project" value="UniProtKB-KW"/>
</dbReference>
<dbReference type="Proteomes" id="UP000191500">
    <property type="component" value="Unassembled WGS sequence"/>
</dbReference>
<dbReference type="AlphaFoldDB" id="A0A1V6UUH7"/>
<evidence type="ECO:0000256" key="2">
    <source>
        <dbReference type="ARBA" id="ARBA00023002"/>
    </source>
</evidence>
<evidence type="ECO:0000313" key="5">
    <source>
        <dbReference type="EMBL" id="OQE41813.1"/>
    </source>
</evidence>
<organism evidence="5 6">
    <name type="scientific">Penicillium coprophilum</name>
    <dbReference type="NCBI Taxonomy" id="36646"/>
    <lineage>
        <taxon>Eukaryota</taxon>
        <taxon>Fungi</taxon>
        <taxon>Dikarya</taxon>
        <taxon>Ascomycota</taxon>
        <taxon>Pezizomycotina</taxon>
        <taxon>Eurotiomycetes</taxon>
        <taxon>Eurotiomycetidae</taxon>
        <taxon>Eurotiales</taxon>
        <taxon>Aspergillaceae</taxon>
        <taxon>Penicillium</taxon>
    </lineage>
</organism>
<reference evidence="6" key="1">
    <citation type="journal article" date="2017" name="Nat. Microbiol.">
        <title>Global analysis of biosynthetic gene clusters reveals vast potential of secondary metabolite production in Penicillium species.</title>
        <authorList>
            <person name="Nielsen J.C."/>
            <person name="Grijseels S."/>
            <person name="Prigent S."/>
            <person name="Ji B."/>
            <person name="Dainat J."/>
            <person name="Nielsen K.F."/>
            <person name="Frisvad J.C."/>
            <person name="Workman M."/>
            <person name="Nielsen J."/>
        </authorList>
    </citation>
    <scope>NUCLEOTIDE SEQUENCE [LARGE SCALE GENOMIC DNA]</scope>
    <source>
        <strain evidence="6">IBT 31321</strain>
    </source>
</reference>
<comment type="caution">
    <text evidence="5">The sequence shown here is derived from an EMBL/GenBank/DDBJ whole genome shotgun (WGS) entry which is preliminary data.</text>
</comment>
<protein>
    <submittedName>
        <fullName evidence="5">Uncharacterized protein</fullName>
    </submittedName>
</protein>
<feature type="transmembrane region" description="Helical" evidence="4">
    <location>
        <begin position="56"/>
        <end position="79"/>
    </location>
</feature>
<proteinExistence type="inferred from homology"/>
<evidence type="ECO:0000256" key="4">
    <source>
        <dbReference type="SAM" id="Phobius"/>
    </source>
</evidence>
<evidence type="ECO:0000256" key="1">
    <source>
        <dbReference type="ARBA" id="ARBA00004685"/>
    </source>
</evidence>
<keyword evidence="6" id="KW-1185">Reference proteome</keyword>
<keyword evidence="4" id="KW-0812">Transmembrane</keyword>
<comment type="pathway">
    <text evidence="1">Mycotoxin biosynthesis.</text>
</comment>
<keyword evidence="4" id="KW-0472">Membrane</keyword>
<dbReference type="GO" id="GO:0043386">
    <property type="term" value="P:mycotoxin biosynthetic process"/>
    <property type="evidence" value="ECO:0007669"/>
    <property type="project" value="InterPro"/>
</dbReference>
<evidence type="ECO:0000256" key="3">
    <source>
        <dbReference type="ARBA" id="ARBA00035112"/>
    </source>
</evidence>
<dbReference type="Pfam" id="PF11807">
    <property type="entry name" value="UstYa"/>
    <property type="match status" value="1"/>
</dbReference>
<dbReference type="PANTHER" id="PTHR33365:SF11">
    <property type="entry name" value="TAT PATHWAY SIGNAL SEQUENCE"/>
    <property type="match status" value="1"/>
</dbReference>
<dbReference type="InterPro" id="IPR021765">
    <property type="entry name" value="UstYa-like"/>
</dbReference>
<accession>A0A1V6UUH7</accession>
<keyword evidence="4" id="KW-1133">Transmembrane helix</keyword>
<gene>
    <name evidence="5" type="ORF">PENCOP_c004G03202</name>
</gene>
<sequence length="269" mass="30296">MGLSIRYLIGGKFKTEQEYSILSSNDPEVLDSSKPSREASTKISNVRFGGYARFKVVCVAAIISTGIALAMLFFTFLGWNMCSSKPQNSLLKTPVPSFPKEIRYFEWNQTFVDPPNPENDIAWNKLLPDGRGYIYVENGARYGLEPGVQKEAGEIYGVSMFHQIHCLAVIRRDYYKLVMGLQTDDHSVIKEAAERQLASEHTGHCFDYLRQAFECSGDMSLEWPRTEKDGSRFQTDGAGIPHVCASKSAIMDYMEVHGYREAHNHDIAA</sequence>
<comment type="similarity">
    <text evidence="3">Belongs to the ustYa family.</text>
</comment>
<dbReference type="STRING" id="36646.A0A1V6UUH7"/>
<dbReference type="PANTHER" id="PTHR33365">
    <property type="entry name" value="YALI0B05434P"/>
    <property type="match status" value="1"/>
</dbReference>
<evidence type="ECO:0000313" key="6">
    <source>
        <dbReference type="Proteomes" id="UP000191500"/>
    </source>
</evidence>
<dbReference type="EMBL" id="MDDG01000004">
    <property type="protein sequence ID" value="OQE41813.1"/>
    <property type="molecule type" value="Genomic_DNA"/>
</dbReference>
<keyword evidence="2" id="KW-0560">Oxidoreductase</keyword>